<sequence>MSELFSDLERVSDEAGNDVTHGTGEHTRYRWWIRSIKAFVSFLKSVKAGRVDEFRLLIGYVWPARTPADASPTSSQMPAHGSEPMWFAIPSSQWTCTTYSLPVSRRTCVKTH</sequence>
<dbReference type="GeneID" id="66521157"/>
<gene>
    <name evidence="1" type="ORF">OI25_7509</name>
</gene>
<reference evidence="1 2" key="1">
    <citation type="journal article" date="2015" name="Genome Announc.">
        <title>Complete genome sequences for 59 burkholderia isolates, both pathogenic and near neighbor.</title>
        <authorList>
            <person name="Johnson S.L."/>
            <person name="Bishop-Lilly K.A."/>
            <person name="Ladner J.T."/>
            <person name="Daligault H.E."/>
            <person name="Davenport K.W."/>
            <person name="Jaissle J."/>
            <person name="Frey K.G."/>
            <person name="Koroleva G.I."/>
            <person name="Bruce D.C."/>
            <person name="Coyne S.R."/>
            <person name="Broomall S.M."/>
            <person name="Li P.E."/>
            <person name="Teshima H."/>
            <person name="Gibbons H.S."/>
            <person name="Palacios G.F."/>
            <person name="Rosenzweig C.N."/>
            <person name="Redden C.L."/>
            <person name="Xu Y."/>
            <person name="Minogue T.D."/>
            <person name="Chain P.S."/>
        </authorList>
    </citation>
    <scope>NUCLEOTIDE SEQUENCE [LARGE SCALE GENOMIC DNA]</scope>
    <source>
        <strain evidence="1 2">ATCC BAA-463</strain>
    </source>
</reference>
<proteinExistence type="predicted"/>
<dbReference type="AlphaFoldDB" id="A0AAU8SZR4"/>
<dbReference type="RefSeq" id="WP_158380661.1">
    <property type="nucleotide sequence ID" value="NZ_CP010025.1"/>
</dbReference>
<organism evidence="1 2">
    <name type="scientific">Paraburkholderia fungorum</name>
    <dbReference type="NCBI Taxonomy" id="134537"/>
    <lineage>
        <taxon>Bacteria</taxon>
        <taxon>Pseudomonadati</taxon>
        <taxon>Pseudomonadota</taxon>
        <taxon>Betaproteobacteria</taxon>
        <taxon>Burkholderiales</taxon>
        <taxon>Burkholderiaceae</taxon>
        <taxon>Paraburkholderia</taxon>
    </lineage>
</organism>
<dbReference type="KEGG" id="bfn:OI25_7509"/>
<evidence type="ECO:0000313" key="1">
    <source>
        <dbReference type="EMBL" id="AJZ56994.1"/>
    </source>
</evidence>
<dbReference type="Proteomes" id="UP000032614">
    <property type="component" value="Chromosome 3"/>
</dbReference>
<evidence type="ECO:0000313" key="2">
    <source>
        <dbReference type="Proteomes" id="UP000032614"/>
    </source>
</evidence>
<dbReference type="EMBL" id="CP010025">
    <property type="protein sequence ID" value="AJZ56994.1"/>
    <property type="molecule type" value="Genomic_DNA"/>
</dbReference>
<accession>A0AAU8SZR4</accession>
<protein>
    <submittedName>
        <fullName evidence="1">Uncharacterized protein</fullName>
    </submittedName>
</protein>
<name>A0AAU8SZR4_9BURK</name>